<dbReference type="InterPro" id="IPR050795">
    <property type="entry name" value="Asn_Synthetase"/>
</dbReference>
<dbReference type="GO" id="GO:0004066">
    <property type="term" value="F:asparagine synthase (glutamine-hydrolyzing) activity"/>
    <property type="evidence" value="ECO:0007669"/>
    <property type="project" value="UniProtKB-EC"/>
</dbReference>
<keyword evidence="8 11" id="KW-0315">Glutamine amidotransferase</keyword>
<dbReference type="OrthoDB" id="409189at2759"/>
<dbReference type="SMART" id="SM01172">
    <property type="entry name" value="DUF3700"/>
    <property type="match status" value="1"/>
</dbReference>
<dbReference type="GO" id="GO:0005829">
    <property type="term" value="C:cytosol"/>
    <property type="evidence" value="ECO:0007669"/>
    <property type="project" value="TreeGrafter"/>
</dbReference>
<dbReference type="NCBIfam" id="NF006949">
    <property type="entry name" value="PRK09431.1"/>
    <property type="match status" value="1"/>
</dbReference>
<dbReference type="EMBL" id="AJWJ01000021">
    <property type="protein sequence ID" value="KAF2077729.1"/>
    <property type="molecule type" value="Genomic_DNA"/>
</dbReference>
<dbReference type="Pfam" id="PF00733">
    <property type="entry name" value="Asn_synthase"/>
    <property type="match status" value="1"/>
</dbReference>
<keyword evidence="6 10" id="KW-0067">ATP-binding</keyword>
<evidence type="ECO:0000256" key="2">
    <source>
        <dbReference type="ARBA" id="ARBA00012737"/>
    </source>
</evidence>
<evidence type="ECO:0000256" key="5">
    <source>
        <dbReference type="ARBA" id="ARBA00022741"/>
    </source>
</evidence>
<feature type="active site" description="For GATase activity" evidence="11">
    <location>
        <position position="2"/>
    </location>
</feature>
<feature type="domain" description="Glutamine amidotransferase type-2" evidence="14">
    <location>
        <begin position="2"/>
        <end position="188"/>
    </location>
</feature>
<dbReference type="NCBIfam" id="TIGR01536">
    <property type="entry name" value="asn_synth_AEB"/>
    <property type="match status" value="1"/>
</dbReference>
<dbReference type="PANTHER" id="PTHR11772">
    <property type="entry name" value="ASPARAGINE SYNTHETASE"/>
    <property type="match status" value="1"/>
</dbReference>
<evidence type="ECO:0000256" key="6">
    <source>
        <dbReference type="ARBA" id="ARBA00022840"/>
    </source>
</evidence>
<accession>A0A8J4VB14</accession>
<organism evidence="15 16">
    <name type="scientific">Polysphondylium violaceum</name>
    <dbReference type="NCBI Taxonomy" id="133409"/>
    <lineage>
        <taxon>Eukaryota</taxon>
        <taxon>Amoebozoa</taxon>
        <taxon>Evosea</taxon>
        <taxon>Eumycetozoa</taxon>
        <taxon>Dictyostelia</taxon>
        <taxon>Dictyosteliales</taxon>
        <taxon>Dictyosteliaceae</taxon>
        <taxon>Polysphondylium</taxon>
    </lineage>
</organism>
<dbReference type="GO" id="GO:0005524">
    <property type="term" value="F:ATP binding"/>
    <property type="evidence" value="ECO:0007669"/>
    <property type="project" value="UniProtKB-KW"/>
</dbReference>
<dbReference type="InterPro" id="IPR006426">
    <property type="entry name" value="Asn_synth_AEB"/>
</dbReference>
<evidence type="ECO:0000256" key="9">
    <source>
        <dbReference type="ARBA" id="ARBA00048741"/>
    </source>
</evidence>
<evidence type="ECO:0000313" key="15">
    <source>
        <dbReference type="EMBL" id="KAF2077729.1"/>
    </source>
</evidence>
<feature type="binding site" evidence="12">
    <location>
        <position position="238"/>
    </location>
    <ligand>
        <name>ATP</name>
        <dbReference type="ChEBI" id="CHEBI:30616"/>
    </ligand>
</feature>
<reference evidence="15" key="1">
    <citation type="submission" date="2020-01" db="EMBL/GenBank/DDBJ databases">
        <title>Development of genomics and gene disruption for Polysphondylium violaceum indicates a role for the polyketide synthase stlB in stalk morphogenesis.</title>
        <authorList>
            <person name="Narita B."/>
            <person name="Kawabe Y."/>
            <person name="Kin K."/>
            <person name="Saito T."/>
            <person name="Gibbs R."/>
            <person name="Kuspa A."/>
            <person name="Muzny D."/>
            <person name="Queller D."/>
            <person name="Richards S."/>
            <person name="Strassman J."/>
            <person name="Sucgang R."/>
            <person name="Worley K."/>
            <person name="Schaap P."/>
        </authorList>
    </citation>
    <scope>NUCLEOTIDE SEQUENCE</scope>
    <source>
        <strain evidence="15">QSvi11</strain>
    </source>
</reference>
<comment type="pathway">
    <text evidence="1">Amino-acid biosynthesis; L-asparagine biosynthesis; L-asparagine from L-aspartate (L-Gln route): step 1/1.</text>
</comment>
<dbReference type="FunFam" id="3.40.50.620:FF:000031">
    <property type="entry name" value="Asparagine synthase B"/>
    <property type="match status" value="1"/>
</dbReference>
<evidence type="ECO:0000259" key="14">
    <source>
        <dbReference type="PROSITE" id="PS51278"/>
    </source>
</evidence>
<sequence length="557" mass="63412">MCGILAILNSREEPSKLRKKALALSSRLRHRGPDWSGVFVSEGAILTHERLAIVGLENGSQPLLNEDKTIALTVNGEIYNHLELREKLIATGKHTFSTHSDCEPILHLYEDHGDDFINQLSGDFAFVVYDSKTKSYLAARDPIGVVPLYIGWGKDGSVWFSSEMKAIKDDCIKFQPFPPGHYFSSKTQDFVRYYQPKWIQDVVPTEQKSEEETLLAIRHSFEKAVVSRMMSDVPYGVLLSGGLDSSLVASIVSRHAEQRVEDDEKSRAWWPRIHSFCIGLKDAPDLKAARDVSKYLDTVHHEYHFTVQEGLDALPDVIKHLETYDVTTIRASTPMYFLSRKIKAMGVKMVLSGEGSDEIFGGYLYFHNAPDAAEFHRECSRRIQALHSFDCLRANKSTAAWGVEVRVPFLDKHFIDVAMDVDPTYKVCRDAEGKSRMEKHVLRKAFDTKPGERPYLPENVLWRQKEQFSDGVGYSWIDGLKDYAENEVSQEEFDQRETLFPDDTPATKEAFLYRKMFTQLFPGKECQETVAHWVPTWGASSDPSGRAQKIHLETTEK</sequence>
<evidence type="ECO:0000256" key="4">
    <source>
        <dbReference type="ARBA" id="ARBA00022605"/>
    </source>
</evidence>
<dbReference type="Gene3D" id="3.40.50.620">
    <property type="entry name" value="HUPs"/>
    <property type="match status" value="1"/>
</dbReference>
<keyword evidence="7 11" id="KW-0061">Asparagine biosynthesis</keyword>
<dbReference type="CDD" id="cd00712">
    <property type="entry name" value="AsnB"/>
    <property type="match status" value="1"/>
</dbReference>
<dbReference type="Gene3D" id="3.60.20.10">
    <property type="entry name" value="Glutamine Phosphoribosylpyrophosphate, subunit 1, domain 1"/>
    <property type="match status" value="1"/>
</dbReference>
<evidence type="ECO:0000313" key="16">
    <source>
        <dbReference type="Proteomes" id="UP000695562"/>
    </source>
</evidence>
<evidence type="ECO:0000256" key="7">
    <source>
        <dbReference type="ARBA" id="ARBA00022888"/>
    </source>
</evidence>
<evidence type="ECO:0000256" key="13">
    <source>
        <dbReference type="PIRSR" id="PIRSR001589-3"/>
    </source>
</evidence>
<feature type="binding site" evidence="12">
    <location>
        <position position="101"/>
    </location>
    <ligand>
        <name>L-glutamine</name>
        <dbReference type="ChEBI" id="CHEBI:58359"/>
    </ligand>
</feature>
<dbReference type="EC" id="6.3.5.4" evidence="2"/>
<dbReference type="Proteomes" id="UP000695562">
    <property type="component" value="Unassembled WGS sequence"/>
</dbReference>
<evidence type="ECO:0000256" key="1">
    <source>
        <dbReference type="ARBA" id="ARBA00005187"/>
    </source>
</evidence>
<dbReference type="SUPFAM" id="SSF52402">
    <property type="entry name" value="Adenine nucleotide alpha hydrolases-like"/>
    <property type="match status" value="1"/>
</dbReference>
<evidence type="ECO:0000256" key="12">
    <source>
        <dbReference type="PIRSR" id="PIRSR001589-2"/>
    </source>
</evidence>
<dbReference type="InterPro" id="IPR033738">
    <property type="entry name" value="AsnB_N"/>
</dbReference>
<keyword evidence="3" id="KW-0436">Ligase</keyword>
<keyword evidence="16" id="KW-1185">Reference proteome</keyword>
<evidence type="ECO:0000256" key="3">
    <source>
        <dbReference type="ARBA" id="ARBA00022598"/>
    </source>
</evidence>
<evidence type="ECO:0000256" key="8">
    <source>
        <dbReference type="ARBA" id="ARBA00022962"/>
    </source>
</evidence>
<dbReference type="InterPro" id="IPR024286">
    <property type="entry name" value="DUF3700"/>
</dbReference>
<dbReference type="GO" id="GO:0006529">
    <property type="term" value="P:asparagine biosynthetic process"/>
    <property type="evidence" value="ECO:0007669"/>
    <property type="project" value="UniProtKB-KW"/>
</dbReference>
<dbReference type="InterPro" id="IPR017932">
    <property type="entry name" value="GATase_2_dom"/>
</dbReference>
<dbReference type="PROSITE" id="PS51278">
    <property type="entry name" value="GATASE_TYPE_2"/>
    <property type="match status" value="1"/>
</dbReference>
<dbReference type="InterPro" id="IPR014729">
    <property type="entry name" value="Rossmann-like_a/b/a_fold"/>
</dbReference>
<dbReference type="Pfam" id="PF13537">
    <property type="entry name" value="GATase_7"/>
    <property type="match status" value="1"/>
</dbReference>
<gene>
    <name evidence="15" type="ORF">CYY_000976</name>
</gene>
<dbReference type="InterPro" id="IPR001962">
    <property type="entry name" value="Asn_synthase"/>
</dbReference>
<keyword evidence="5 10" id="KW-0547">Nucleotide-binding</keyword>
<dbReference type="CDD" id="cd01991">
    <property type="entry name" value="Asn_synthase_B_C"/>
    <property type="match status" value="1"/>
</dbReference>
<dbReference type="PIRSF" id="PIRSF001589">
    <property type="entry name" value="Asn_synthetase_glu-h"/>
    <property type="match status" value="1"/>
</dbReference>
<proteinExistence type="predicted"/>
<evidence type="ECO:0000256" key="11">
    <source>
        <dbReference type="PIRSR" id="PIRSR001589-1"/>
    </source>
</evidence>
<dbReference type="AlphaFoldDB" id="A0A8J4VB14"/>
<comment type="caution">
    <text evidence="15">The sequence shown here is derived from an EMBL/GenBank/DDBJ whole genome shotgun (WGS) entry which is preliminary data.</text>
</comment>
<comment type="catalytic activity">
    <reaction evidence="9">
        <text>L-aspartate + L-glutamine + ATP + H2O = L-asparagine + L-glutamate + AMP + diphosphate + H(+)</text>
        <dbReference type="Rhea" id="RHEA:12228"/>
        <dbReference type="ChEBI" id="CHEBI:15377"/>
        <dbReference type="ChEBI" id="CHEBI:15378"/>
        <dbReference type="ChEBI" id="CHEBI:29985"/>
        <dbReference type="ChEBI" id="CHEBI:29991"/>
        <dbReference type="ChEBI" id="CHEBI:30616"/>
        <dbReference type="ChEBI" id="CHEBI:33019"/>
        <dbReference type="ChEBI" id="CHEBI:58048"/>
        <dbReference type="ChEBI" id="CHEBI:58359"/>
        <dbReference type="ChEBI" id="CHEBI:456215"/>
        <dbReference type="EC" id="6.3.5.4"/>
    </reaction>
</comment>
<dbReference type="PANTHER" id="PTHR11772:SF2">
    <property type="entry name" value="ASPARAGINE SYNTHETASE [GLUTAMINE-HYDROLYZING]"/>
    <property type="match status" value="1"/>
</dbReference>
<protein>
    <recommendedName>
        <fullName evidence="2">asparagine synthase (glutamine-hydrolyzing)</fullName>
        <ecNumber evidence="2">6.3.5.4</ecNumber>
    </recommendedName>
</protein>
<feature type="binding site" evidence="12">
    <location>
        <begin position="352"/>
        <end position="353"/>
    </location>
    <ligand>
        <name>ATP</name>
        <dbReference type="ChEBI" id="CHEBI:30616"/>
    </ligand>
</feature>
<feature type="site" description="Important for beta-aspartyl-AMP intermediate formation" evidence="13">
    <location>
        <position position="354"/>
    </location>
</feature>
<feature type="binding site" evidence="12">
    <location>
        <position position="278"/>
    </location>
    <ligand>
        <name>ATP</name>
        <dbReference type="ChEBI" id="CHEBI:30616"/>
    </ligand>
</feature>
<dbReference type="SUPFAM" id="SSF56235">
    <property type="entry name" value="N-terminal nucleophile aminohydrolases (Ntn hydrolases)"/>
    <property type="match status" value="1"/>
</dbReference>
<dbReference type="InterPro" id="IPR029055">
    <property type="entry name" value="Ntn_hydrolases_N"/>
</dbReference>
<keyword evidence="4 11" id="KW-0028">Amino-acid biosynthesis</keyword>
<name>A0A8J4VB14_9MYCE</name>
<evidence type="ECO:0000256" key="10">
    <source>
        <dbReference type="PIRNR" id="PIRNR001589"/>
    </source>
</evidence>